<protein>
    <submittedName>
        <fullName evidence="2">Uncharacterized protein</fullName>
    </submittedName>
</protein>
<accession>D7BJK7</accession>
<proteinExistence type="predicted"/>
<organism evidence="2 3">
    <name type="scientific">Allomeiothermus silvanus (strain ATCC 700542 / DSM 9946 / NBRC 106475 / NCIMB 13440 / VI-R2)</name>
    <name type="common">Thermus silvanus</name>
    <dbReference type="NCBI Taxonomy" id="526227"/>
    <lineage>
        <taxon>Bacteria</taxon>
        <taxon>Thermotogati</taxon>
        <taxon>Deinococcota</taxon>
        <taxon>Deinococci</taxon>
        <taxon>Thermales</taxon>
        <taxon>Thermaceae</taxon>
        <taxon>Allomeiothermus</taxon>
    </lineage>
</organism>
<sequence>MLNDRKSGKGTVKTKTQKAQPYHDPKWLRKELLRYGSLSSLCKVHRFSEATVADYLSRHPEVKAQVQDLLQKPKFLQNSQPAGGAEQMRLATLKRHKQKWTINELEAQGLPFYWDHEWLIKEFRRLRSLGAVAKKYGYKPGTLQRYISRQPELARRIWAVREEMRSGQIPVLVNVPADLAEKMKALADSTQRELLVETIHHEYEKRKRESRP</sequence>
<reference evidence="2 3" key="1">
    <citation type="journal article" date="2010" name="Stand. Genomic Sci.">
        <title>Complete genome sequence of Meiothermus silvanus type strain (VI-R2).</title>
        <authorList>
            <person name="Sikorski J."/>
            <person name="Tindall B.J."/>
            <person name="Lowry S."/>
            <person name="Lucas S."/>
            <person name="Nolan M."/>
            <person name="Copeland A."/>
            <person name="Glavina Del Rio T."/>
            <person name="Tice H."/>
            <person name="Cheng J.F."/>
            <person name="Han C."/>
            <person name="Pitluck S."/>
            <person name="Liolios K."/>
            <person name="Ivanova N."/>
            <person name="Mavromatis K."/>
            <person name="Mikhailova N."/>
            <person name="Pati A."/>
            <person name="Goodwin L."/>
            <person name="Chen A."/>
            <person name="Palaniappan K."/>
            <person name="Land M."/>
            <person name="Hauser L."/>
            <person name="Chang Y.J."/>
            <person name="Jeffries C.D."/>
            <person name="Rohde M."/>
            <person name="Goker M."/>
            <person name="Woyke T."/>
            <person name="Bristow J."/>
            <person name="Eisen J.A."/>
            <person name="Markowitz V."/>
            <person name="Hugenholtz P."/>
            <person name="Kyrpides N.C."/>
            <person name="Klenk H.P."/>
            <person name="Lapidus A."/>
        </authorList>
    </citation>
    <scope>NUCLEOTIDE SEQUENCE [LARGE SCALE GENOMIC DNA]</scope>
    <source>
        <strain evidence="3">ATCC 700542 / DSM 9946 / VI-R2</strain>
        <plasmid evidence="3">Plasmid pMESIL02</plasmid>
    </source>
</reference>
<evidence type="ECO:0000256" key="1">
    <source>
        <dbReference type="SAM" id="MobiDB-lite"/>
    </source>
</evidence>
<evidence type="ECO:0000313" key="2">
    <source>
        <dbReference type="EMBL" id="ADH65363.1"/>
    </source>
</evidence>
<dbReference type="KEGG" id="msv:Mesil_3570"/>
<evidence type="ECO:0000313" key="3">
    <source>
        <dbReference type="Proteomes" id="UP000001916"/>
    </source>
</evidence>
<keyword evidence="3" id="KW-1185">Reference proteome</keyword>
<feature type="region of interest" description="Disordered" evidence="1">
    <location>
        <begin position="1"/>
        <end position="20"/>
    </location>
</feature>
<gene>
    <name evidence="2" type="ORF">Mesil_3570</name>
</gene>
<keyword evidence="2" id="KW-0614">Plasmid</keyword>
<dbReference type="HOGENOM" id="CLU_1298550_0_0_0"/>
<name>D7BJK7_ALLS1</name>
<dbReference type="EMBL" id="CP002044">
    <property type="protein sequence ID" value="ADH65363.1"/>
    <property type="molecule type" value="Genomic_DNA"/>
</dbReference>
<geneLocation type="plasmid" evidence="2 3">
    <name>pMESIL02</name>
</geneLocation>
<dbReference type="AlphaFoldDB" id="D7BJK7"/>
<dbReference type="Proteomes" id="UP000001916">
    <property type="component" value="Plasmid pMESIL02"/>
</dbReference>